<protein>
    <submittedName>
        <fullName evidence="1">Uncharacterized protein</fullName>
    </submittedName>
</protein>
<sequence length="53" mass="5976">MASESFIRAWRQSYGASARDWKSLERKLENVKIESDSLVAVNLITEGNPGNHL</sequence>
<accession>A0ACC0PBA4</accession>
<evidence type="ECO:0000313" key="2">
    <source>
        <dbReference type="Proteomes" id="UP001062846"/>
    </source>
</evidence>
<organism evidence="1 2">
    <name type="scientific">Rhododendron molle</name>
    <name type="common">Chinese azalea</name>
    <name type="synonym">Azalea mollis</name>
    <dbReference type="NCBI Taxonomy" id="49168"/>
    <lineage>
        <taxon>Eukaryota</taxon>
        <taxon>Viridiplantae</taxon>
        <taxon>Streptophyta</taxon>
        <taxon>Embryophyta</taxon>
        <taxon>Tracheophyta</taxon>
        <taxon>Spermatophyta</taxon>
        <taxon>Magnoliopsida</taxon>
        <taxon>eudicotyledons</taxon>
        <taxon>Gunneridae</taxon>
        <taxon>Pentapetalae</taxon>
        <taxon>asterids</taxon>
        <taxon>Ericales</taxon>
        <taxon>Ericaceae</taxon>
        <taxon>Ericoideae</taxon>
        <taxon>Rhodoreae</taxon>
        <taxon>Rhododendron</taxon>
    </lineage>
</organism>
<gene>
    <name evidence="1" type="ORF">RHMOL_Rhmol03G0078200</name>
</gene>
<evidence type="ECO:0000313" key="1">
    <source>
        <dbReference type="EMBL" id="KAI8562983.1"/>
    </source>
</evidence>
<dbReference type="Proteomes" id="UP001062846">
    <property type="component" value="Chromosome 3"/>
</dbReference>
<keyword evidence="2" id="KW-1185">Reference proteome</keyword>
<name>A0ACC0PBA4_RHOML</name>
<proteinExistence type="predicted"/>
<reference evidence="1" key="1">
    <citation type="submission" date="2022-02" db="EMBL/GenBank/DDBJ databases">
        <title>Plant Genome Project.</title>
        <authorList>
            <person name="Zhang R.-G."/>
        </authorList>
    </citation>
    <scope>NUCLEOTIDE SEQUENCE</scope>
    <source>
        <strain evidence="1">AT1</strain>
    </source>
</reference>
<dbReference type="EMBL" id="CM046390">
    <property type="protein sequence ID" value="KAI8562983.1"/>
    <property type="molecule type" value="Genomic_DNA"/>
</dbReference>
<comment type="caution">
    <text evidence="1">The sequence shown here is derived from an EMBL/GenBank/DDBJ whole genome shotgun (WGS) entry which is preliminary data.</text>
</comment>